<dbReference type="PANTHER" id="PTHR14494:SF0">
    <property type="entry name" value="ALADIN"/>
    <property type="match status" value="1"/>
</dbReference>
<dbReference type="SUPFAM" id="SSF50978">
    <property type="entry name" value="WD40 repeat-like"/>
    <property type="match status" value="1"/>
</dbReference>
<comment type="caution">
    <text evidence="3">The sequence shown here is derived from an EMBL/GenBank/DDBJ whole genome shotgun (WGS) entry which is preliminary data.</text>
</comment>
<feature type="domain" description="Aladin seven-bladed propeller" evidence="2">
    <location>
        <begin position="127"/>
        <end position="474"/>
    </location>
</feature>
<proteinExistence type="inferred from homology"/>
<dbReference type="InterPro" id="IPR001680">
    <property type="entry name" value="WD40_rpt"/>
</dbReference>
<dbReference type="Gene3D" id="2.130.10.10">
    <property type="entry name" value="YVTN repeat-like/Quinoprotein amine dehydrogenase"/>
    <property type="match status" value="2"/>
</dbReference>
<gene>
    <name evidence="3" type="ORF">MFLAVUS_002993</name>
</gene>
<dbReference type="Pfam" id="PF09341">
    <property type="entry name" value="Pcc1"/>
    <property type="match status" value="1"/>
</dbReference>
<evidence type="ECO:0000259" key="2">
    <source>
        <dbReference type="Pfam" id="PF25460"/>
    </source>
</evidence>
<dbReference type="EMBL" id="BAABUK010000005">
    <property type="protein sequence ID" value="GAA5809582.1"/>
    <property type="molecule type" value="Genomic_DNA"/>
</dbReference>
<organism evidence="3 4">
    <name type="scientific">Mucor flavus</name>
    <dbReference type="NCBI Taxonomy" id="439312"/>
    <lineage>
        <taxon>Eukaryota</taxon>
        <taxon>Fungi</taxon>
        <taxon>Fungi incertae sedis</taxon>
        <taxon>Mucoromycota</taxon>
        <taxon>Mucoromycotina</taxon>
        <taxon>Mucoromycetes</taxon>
        <taxon>Mucorales</taxon>
        <taxon>Mucorineae</taxon>
        <taxon>Mucoraceae</taxon>
        <taxon>Mucor</taxon>
    </lineage>
</organism>
<dbReference type="Proteomes" id="UP001473302">
    <property type="component" value="Unassembled WGS sequence"/>
</dbReference>
<dbReference type="InterPro" id="IPR057403">
    <property type="entry name" value="Beta-prop_Aladin"/>
</dbReference>
<protein>
    <recommendedName>
        <fullName evidence="2">Aladin seven-bladed propeller domain-containing protein</fullName>
    </recommendedName>
</protein>
<dbReference type="SMART" id="SM00320">
    <property type="entry name" value="WD40"/>
    <property type="match status" value="4"/>
</dbReference>
<evidence type="ECO:0000256" key="1">
    <source>
        <dbReference type="ARBA" id="ARBA00007073"/>
    </source>
</evidence>
<accession>A0ABP9YRV1</accession>
<dbReference type="Pfam" id="PF25460">
    <property type="entry name" value="Beta-prop_Aladin"/>
    <property type="match status" value="1"/>
</dbReference>
<sequence length="573" mass="64110">MSFLCTVPDETHGTLAELNGSLIGVEHSNSPGMQELANTPLYPSIVQELVAPITPDFVNVMKQPPNVLEATCNDVVNAVQKKWEECRPAIEATPAYKQAKAVYDYVNEYFFKTPETITQHPLFTNQDTIRCMAWHPHLETLAIAFNDSNVYVYEKKEQFWSCRVLANEKMKDITCIEWKKRSAGTLAVGCKQAVCIWTIGKNDNYEGTEPIFFADAFMKYVKLDRLDYISSLAWDPTPASHLLAIASASSSNLTIHDLLLNSTTCLKRYGKGNIVLRWSPSGEFLFQGGASGISRMWDTSDWSSQQISNPSGLWVQSACWSPDNRTLFYSMYGKSDIHALFLSGKFIKSTITNTKIQSTSTATKETSSGVPVMVGGVIRDMTIDQRNGQRLAVVFEDNTLMTLYSVKDISVLGLGQDSKLLLVGYIRGIETSFASGALEVKPIAAQPLYSQFSLAFNQGALLAVAWDNGMVSFVTHTFLTDEEVRGRFMFLEIPFPNERLAVIAQRVMDVDTELRETQVLRIITSEKNILKVEFGCYNTKMLRVAVNSFLEYLTMATRTIEEFDEHNGSGLRI</sequence>
<comment type="similarity">
    <text evidence="1">Belongs to the CTAG/PCC1 family.</text>
</comment>
<evidence type="ECO:0000313" key="4">
    <source>
        <dbReference type="Proteomes" id="UP001473302"/>
    </source>
</evidence>
<dbReference type="InterPro" id="IPR015419">
    <property type="entry name" value="CTAG/Pcc1"/>
</dbReference>
<dbReference type="InterPro" id="IPR015943">
    <property type="entry name" value="WD40/YVTN_repeat-like_dom_sf"/>
</dbReference>
<name>A0ABP9YRV1_9FUNG</name>
<dbReference type="Gene3D" id="3.30.310.50">
    <property type="entry name" value="Alpha-D-phosphohexomutase, C-terminal domain"/>
    <property type="match status" value="1"/>
</dbReference>
<keyword evidence="4" id="KW-1185">Reference proteome</keyword>
<dbReference type="InterPro" id="IPR036322">
    <property type="entry name" value="WD40_repeat_dom_sf"/>
</dbReference>
<evidence type="ECO:0000313" key="3">
    <source>
        <dbReference type="EMBL" id="GAA5809582.1"/>
    </source>
</evidence>
<dbReference type="PANTHER" id="PTHR14494">
    <property type="entry name" value="ALADIN/ADRACALIN/AAAS"/>
    <property type="match status" value="1"/>
</dbReference>
<reference evidence="3 4" key="1">
    <citation type="submission" date="2024-04" db="EMBL/GenBank/DDBJ databases">
        <title>genome sequences of Mucor flavus KT1a and Helicostylum pulchrum KT1b strains isolated from the surface of a dry-aged beef.</title>
        <authorList>
            <person name="Toyotome T."/>
            <person name="Hosono M."/>
            <person name="Torimaru M."/>
            <person name="Fukuda K."/>
            <person name="Mikami N."/>
        </authorList>
    </citation>
    <scope>NUCLEOTIDE SEQUENCE [LARGE SCALE GENOMIC DNA]</scope>
    <source>
        <strain evidence="3 4">KT1a</strain>
    </source>
</reference>
<dbReference type="InterPro" id="IPR045139">
    <property type="entry name" value="Aladin"/>
</dbReference>